<name>A0ABV3DHY0_9ACTN</name>
<dbReference type="Proteomes" id="UP001551482">
    <property type="component" value="Unassembled WGS sequence"/>
</dbReference>
<comment type="caution">
    <text evidence="2">The sequence shown here is derived from an EMBL/GenBank/DDBJ whole genome shotgun (WGS) entry which is preliminary data.</text>
</comment>
<reference evidence="2 3" key="1">
    <citation type="submission" date="2024-06" db="EMBL/GenBank/DDBJ databases">
        <title>The Natural Products Discovery Center: Release of the First 8490 Sequenced Strains for Exploring Actinobacteria Biosynthetic Diversity.</title>
        <authorList>
            <person name="Kalkreuter E."/>
            <person name="Kautsar S.A."/>
            <person name="Yang D."/>
            <person name="Bader C.D."/>
            <person name="Teijaro C.N."/>
            <person name="Fluegel L."/>
            <person name="Davis C.M."/>
            <person name="Simpson J.R."/>
            <person name="Lauterbach L."/>
            <person name="Steele A.D."/>
            <person name="Gui C."/>
            <person name="Meng S."/>
            <person name="Li G."/>
            <person name="Viehrig K."/>
            <person name="Ye F."/>
            <person name="Su P."/>
            <person name="Kiefer A.F."/>
            <person name="Nichols A."/>
            <person name="Cepeda A.J."/>
            <person name="Yan W."/>
            <person name="Fan B."/>
            <person name="Jiang Y."/>
            <person name="Adhikari A."/>
            <person name="Zheng C.-J."/>
            <person name="Schuster L."/>
            <person name="Cowan T.M."/>
            <person name="Smanski M.J."/>
            <person name="Chevrette M.G."/>
            <person name="De Carvalho L.P.S."/>
            <person name="Shen B."/>
        </authorList>
    </citation>
    <scope>NUCLEOTIDE SEQUENCE [LARGE SCALE GENOMIC DNA]</scope>
    <source>
        <strain evidence="2 3">NPDC048946</strain>
    </source>
</reference>
<organism evidence="2 3">
    <name type="scientific">Streptodolium elevatio</name>
    <dbReference type="NCBI Taxonomy" id="3157996"/>
    <lineage>
        <taxon>Bacteria</taxon>
        <taxon>Bacillati</taxon>
        <taxon>Actinomycetota</taxon>
        <taxon>Actinomycetes</taxon>
        <taxon>Kitasatosporales</taxon>
        <taxon>Streptomycetaceae</taxon>
        <taxon>Streptodolium</taxon>
    </lineage>
</organism>
<feature type="domain" description="DUF7824" evidence="1">
    <location>
        <begin position="449"/>
        <end position="623"/>
    </location>
</feature>
<dbReference type="Pfam" id="PF25148">
    <property type="entry name" value="DUF7824"/>
    <property type="match status" value="1"/>
</dbReference>
<dbReference type="EMBL" id="JBEZFP010000041">
    <property type="protein sequence ID" value="MEU8135363.1"/>
    <property type="molecule type" value="Genomic_DNA"/>
</dbReference>
<evidence type="ECO:0000259" key="1">
    <source>
        <dbReference type="Pfam" id="PF25148"/>
    </source>
</evidence>
<evidence type="ECO:0000313" key="3">
    <source>
        <dbReference type="Proteomes" id="UP001551482"/>
    </source>
</evidence>
<sequence length="908" mass="97952">MTVPTWPYILLTARRKGGRQELPALFAGLTEAERRGVVPELKDALKTRGGRWGDESVVAPLRIAGAACIGGAASVSQWLARRDLQGDWKASANEQVVAVLMERQPGWIPDIAERLAARLGDDLWVSDWDLVDRLVRACGAEPPTAERYTTGWFADHTRQPHRRQQPLPESLRADPLAPVMLLRLFDVEQIGRRMEGEDRWRDQEPARTWTHAFRALTDSGFVDRDAVLDACLSRFLRGVQPPDARGFALLYEALEPTEDEKAARVTTYLRLLPDGPPAAAAIAQAALRALDEAGRLTGDQVVEATRAVMFRPEKKFVRAQFTWVDKAVRRHPDHAGDLLTAAATVFTQDASDLHDRALKSVAKFLPKLTEQQALAVRAELRASLDFLVEPSLGAAAALLGEEAAPTAPAPEMPPFTPRELPPPIGSVDELAEELNAYLATTRNMWSSRAEATDPIAVERLVEALLRESARDRQALADGLRPVVERALDAGRMTWFGTDVTNAYTAVAAMATATIGKSGQQGWFRSLFGKGEGVGAKRGAGVPGPQHVLVTRLHEVAQRLRVPVAGPYLAKPVTASGYVDPAELVRGLEEWEAAGRTPWACDLEQALLRLPREIDADSVARAGKLASPAGEWAAQVMAAGGMPAPAVMQWEGTRKQDTHWWQTRDGAEIVHHHLLAAVGPTPGAFADGNLAPHLCDVPEGDGRWKDVNGYESHLDMPCWALVAPAHRDLIAAHAAVPLIVTADDHRGHTEILPLLAEADGTPGPGMALAVAYGLGARHPEDRTRTADAYLTLAARPDAPWDASATGGVLARLVAMDRVKTTRVVDSLKQVASAGAYAATWDLMTGFLPPLLAAERRPAGLGEILAIAAESAARSGARGLLPGLEPFATAKGTSRITVEGRRLHTVLSTA</sequence>
<evidence type="ECO:0000313" key="2">
    <source>
        <dbReference type="EMBL" id="MEU8135363.1"/>
    </source>
</evidence>
<accession>A0ABV3DHY0</accession>
<dbReference type="InterPro" id="IPR056726">
    <property type="entry name" value="DUF7824"/>
</dbReference>
<gene>
    <name evidence="2" type="ORF">AB0C36_17800</name>
</gene>
<protein>
    <submittedName>
        <fullName evidence="2">DUF6493 family protein</fullName>
    </submittedName>
</protein>
<keyword evidence="3" id="KW-1185">Reference proteome</keyword>
<proteinExistence type="predicted"/>
<dbReference type="RefSeq" id="WP_358355058.1">
    <property type="nucleotide sequence ID" value="NZ_JBEZFP010000041.1"/>
</dbReference>